<feature type="site" description="Participates in a stacking interaction with the thymidine ring of dTDP-4-oxo-6-deoxyglucose" evidence="4">
    <location>
        <position position="138"/>
    </location>
</feature>
<dbReference type="RefSeq" id="WP_046086296.1">
    <property type="nucleotide sequence ID" value="NZ_LAKD02000075.1"/>
</dbReference>
<dbReference type="Proteomes" id="UP000033615">
    <property type="component" value="Unassembled WGS sequence"/>
</dbReference>
<dbReference type="Pfam" id="PF00908">
    <property type="entry name" value="dTDP_sugar_isom"/>
    <property type="match status" value="1"/>
</dbReference>
<dbReference type="GO" id="GO:0005829">
    <property type="term" value="C:cytosol"/>
    <property type="evidence" value="ECO:0007669"/>
    <property type="project" value="TreeGrafter"/>
</dbReference>
<comment type="similarity">
    <text evidence="1">Belongs to the dTDP-4-dehydrorhamnose 3,5-epimerase family.</text>
</comment>
<reference evidence="5" key="1">
    <citation type="submission" date="2016-12" db="EMBL/GenBank/DDBJ databases">
        <title>Genome sequence of Streptomyces antioxidans MUSC 164.</title>
        <authorList>
            <person name="Lee L.-H."/>
            <person name="Ser H.-L."/>
        </authorList>
    </citation>
    <scope>NUCLEOTIDE SEQUENCE [LARGE SCALE GENOMIC DNA]</scope>
    <source>
        <strain evidence="5">MUSC 164</strain>
    </source>
</reference>
<feature type="active site" description="Proton acceptor" evidence="3">
    <location>
        <position position="62"/>
    </location>
</feature>
<sequence length="198" mass="21759">MKVRELAVPGAYEFSPDVHRDERGAFVAHYTASAFSAAVGHPLRLGQNHHSVSRRGTVRGVHYADVPPGQAKMVTCVSGELLDVVVDLRVGSATFGRWDSVRLDPVSYRAVYLEEGLGHAFIALRDDTVAAYLNSEEYNPGAEHEIDPFDPALGLPWPKDLEYLVSERDRNAPGLAEAERAGLLPSYEVCRALHPRRG</sequence>
<evidence type="ECO:0000313" key="6">
    <source>
        <dbReference type="Proteomes" id="UP000033615"/>
    </source>
</evidence>
<protein>
    <submittedName>
        <fullName evidence="5">dTDP-4-dehydrorhamnose 3,5-epimerase</fullName>
    </submittedName>
</protein>
<name>A0A1V4CZG1_9ACTN</name>
<feature type="active site" description="Proton donor" evidence="3">
    <location>
        <position position="132"/>
    </location>
</feature>
<keyword evidence="2" id="KW-0413">Isomerase</keyword>
<dbReference type="EMBL" id="LAKD02000075">
    <property type="protein sequence ID" value="OPF74895.1"/>
    <property type="molecule type" value="Genomic_DNA"/>
</dbReference>
<evidence type="ECO:0000313" key="5">
    <source>
        <dbReference type="EMBL" id="OPF74895.1"/>
    </source>
</evidence>
<dbReference type="CDD" id="cd00438">
    <property type="entry name" value="cupin_RmlC"/>
    <property type="match status" value="1"/>
</dbReference>
<dbReference type="GO" id="GO:0019305">
    <property type="term" value="P:dTDP-rhamnose biosynthetic process"/>
    <property type="evidence" value="ECO:0007669"/>
    <property type="project" value="TreeGrafter"/>
</dbReference>
<evidence type="ECO:0000256" key="3">
    <source>
        <dbReference type="PIRSR" id="PIRSR600888-1"/>
    </source>
</evidence>
<dbReference type="InterPro" id="IPR014710">
    <property type="entry name" value="RmlC-like_jellyroll"/>
</dbReference>
<dbReference type="InterPro" id="IPR000888">
    <property type="entry name" value="RmlC-like"/>
</dbReference>
<dbReference type="GO" id="GO:0000271">
    <property type="term" value="P:polysaccharide biosynthetic process"/>
    <property type="evidence" value="ECO:0007669"/>
    <property type="project" value="TreeGrafter"/>
</dbReference>
<comment type="caution">
    <text evidence="5">The sequence shown here is derived from an EMBL/GenBank/DDBJ whole genome shotgun (WGS) entry which is preliminary data.</text>
</comment>
<dbReference type="OrthoDB" id="9800680at2"/>
<keyword evidence="6" id="KW-1185">Reference proteome</keyword>
<proteinExistence type="inferred from homology"/>
<dbReference type="PANTHER" id="PTHR21047:SF2">
    <property type="entry name" value="THYMIDINE DIPHOSPHO-4-KETO-RHAMNOSE 3,5-EPIMERASE"/>
    <property type="match status" value="1"/>
</dbReference>
<evidence type="ECO:0000256" key="2">
    <source>
        <dbReference type="ARBA" id="ARBA00023235"/>
    </source>
</evidence>
<organism evidence="5 6">
    <name type="scientific">Streptomyces antioxidans</name>
    <dbReference type="NCBI Taxonomy" id="1507734"/>
    <lineage>
        <taxon>Bacteria</taxon>
        <taxon>Bacillati</taxon>
        <taxon>Actinomycetota</taxon>
        <taxon>Actinomycetes</taxon>
        <taxon>Kitasatosporales</taxon>
        <taxon>Streptomycetaceae</taxon>
        <taxon>Streptomyces</taxon>
    </lineage>
</organism>
<dbReference type="PANTHER" id="PTHR21047">
    <property type="entry name" value="DTDP-6-DEOXY-D-GLUCOSE-3,5 EPIMERASE"/>
    <property type="match status" value="1"/>
</dbReference>
<dbReference type="Gene3D" id="2.60.120.10">
    <property type="entry name" value="Jelly Rolls"/>
    <property type="match status" value="1"/>
</dbReference>
<dbReference type="InterPro" id="IPR011051">
    <property type="entry name" value="RmlC_Cupin_sf"/>
</dbReference>
<accession>A0A1V4CZG1</accession>
<dbReference type="GO" id="GO:0008830">
    <property type="term" value="F:dTDP-4-dehydrorhamnose 3,5-epimerase activity"/>
    <property type="evidence" value="ECO:0007669"/>
    <property type="project" value="InterPro"/>
</dbReference>
<dbReference type="AlphaFoldDB" id="A0A1V4CZG1"/>
<evidence type="ECO:0000256" key="1">
    <source>
        <dbReference type="ARBA" id="ARBA00010154"/>
    </source>
</evidence>
<evidence type="ECO:0000256" key="4">
    <source>
        <dbReference type="PIRSR" id="PIRSR600888-3"/>
    </source>
</evidence>
<dbReference type="SUPFAM" id="SSF51182">
    <property type="entry name" value="RmlC-like cupins"/>
    <property type="match status" value="1"/>
</dbReference>
<gene>
    <name evidence="5" type="ORF">VT50_0225860</name>
</gene>